<evidence type="ECO:0000256" key="6">
    <source>
        <dbReference type="ARBA" id="ARBA00046432"/>
    </source>
</evidence>
<comment type="similarity">
    <text evidence="2">Belongs to the eIF-2B gamma/epsilon subunits family.</text>
</comment>
<dbReference type="InterPro" id="IPR016024">
    <property type="entry name" value="ARM-type_fold"/>
</dbReference>
<evidence type="ECO:0000313" key="10">
    <source>
        <dbReference type="Proteomes" id="UP001165121"/>
    </source>
</evidence>
<evidence type="ECO:0000256" key="1">
    <source>
        <dbReference type="ARBA" id="ARBA00004514"/>
    </source>
</evidence>
<feature type="compositionally biased region" description="Acidic residues" evidence="7">
    <location>
        <begin position="539"/>
        <end position="560"/>
    </location>
</feature>
<comment type="caution">
    <text evidence="9">The sequence shown here is derived from an EMBL/GenBank/DDBJ whole genome shotgun (WGS) entry which is preliminary data.</text>
</comment>
<organism evidence="9 10">
    <name type="scientific">Phytophthora fragariaefolia</name>
    <dbReference type="NCBI Taxonomy" id="1490495"/>
    <lineage>
        <taxon>Eukaryota</taxon>
        <taxon>Sar</taxon>
        <taxon>Stramenopiles</taxon>
        <taxon>Oomycota</taxon>
        <taxon>Peronosporomycetes</taxon>
        <taxon>Peronosporales</taxon>
        <taxon>Peronosporaceae</taxon>
        <taxon>Phytophthora</taxon>
    </lineage>
</organism>
<dbReference type="AlphaFoldDB" id="A0A9W7DCE5"/>
<proteinExistence type="inferred from homology"/>
<dbReference type="FunFam" id="1.25.40.180:FF:000022">
    <property type="entry name" value="Translation initiation factor eIF-2B epsilon subunit"/>
    <property type="match status" value="1"/>
</dbReference>
<feature type="domain" description="W2" evidence="8">
    <location>
        <begin position="601"/>
        <end position="797"/>
    </location>
</feature>
<dbReference type="GO" id="GO:0031369">
    <property type="term" value="F:translation initiation factor binding"/>
    <property type="evidence" value="ECO:0007669"/>
    <property type="project" value="InterPro"/>
</dbReference>
<dbReference type="Pfam" id="PF02020">
    <property type="entry name" value="W2"/>
    <property type="match status" value="1"/>
</dbReference>
<reference evidence="9" key="1">
    <citation type="submission" date="2023-04" db="EMBL/GenBank/DDBJ databases">
        <title>Phytophthora fragariaefolia NBRC 109709.</title>
        <authorList>
            <person name="Ichikawa N."/>
            <person name="Sato H."/>
            <person name="Tonouchi N."/>
        </authorList>
    </citation>
    <scope>NUCLEOTIDE SEQUENCE</scope>
    <source>
        <strain evidence="9">NBRC 109709</strain>
    </source>
</reference>
<gene>
    <name evidence="9" type="ORF">Pfra01_002979700</name>
</gene>
<dbReference type="Gene3D" id="3.90.550.10">
    <property type="entry name" value="Spore Coat Polysaccharide Biosynthesis Protein SpsA, Chain A"/>
    <property type="match status" value="1"/>
</dbReference>
<dbReference type="Gene3D" id="1.25.40.180">
    <property type="match status" value="1"/>
</dbReference>
<evidence type="ECO:0000256" key="7">
    <source>
        <dbReference type="SAM" id="MobiDB-lite"/>
    </source>
</evidence>
<sequence length="809" mass="90294">MFKPQSLSPQTTIIVAANHNYCRRKPQSLMHQSTIIAAANPNHCRCKSLIAAWRAIHPASAAASMPRPAASDDTRREAPLQAVLFADSFAETFRPVTRELPKVLLPLCNVPMLEYALEFLAASGVVEVLLFCTAHAERVERFVARESQVARRLRVTCVSSPSCVTAGDALRELDRRQLVQSNPFVLMSGDVVANVDLPAAVDEHKRRKKADPNCIMTSLFKELRPDFATAVRPLADELVVGLDAQTSQLVLYEDDPQQRSARLATLFLEDHAQLALRSDLLDCYIDVCSPEVLLKFAEDFDYQDLRRDFLHNEVQNYELGKKFFVKIVTDEFAARVMDPRTYAGVSQAILQRWVFPMVPDANYLGAGEVTHYEYLRGMRYKDANVTLARTCDVQRECILGAGTTIADHTRVRKSAIGKGCAIGENVTIDGSFLWSNVVVEDGAVVTNAILCDNVVIKRGAVVGEGCVLSFGVVIGEGFKLPPYTKVTKSLEEVEDDGFFSDEDDKASVEKEEPATSNGAPAQWNPKDVGMGGVGRIWTLDEDDIEVDSDSDDDDDEDEEKTEAKRQARRMDKLKSTLIGARDVVSKMMQRWEEWDTLSSSEEEDEDEDDLLAEANAASLEVPFQQIIRENVCTGDAAGHNVDDLFMEIKSFKFAQNRSFAEVISAIVPGLLDLIPTGNGQSAMVILGNVRTKFQKWSSVIQRCLVEQEDQVAVVDALESYCAAPEERRVTWLPLFRFLLQTVYDLEWVGEDVILEWHEAKQANADDEETDAIAAASKKDVQEFIDWLQESEEDDDDDDEDDEEDDSDDE</sequence>
<accession>A0A9W7DCE5</accession>
<dbReference type="InterPro" id="IPR005835">
    <property type="entry name" value="NTP_transferase_dom"/>
</dbReference>
<evidence type="ECO:0000256" key="2">
    <source>
        <dbReference type="ARBA" id="ARBA00007878"/>
    </source>
</evidence>
<dbReference type="Proteomes" id="UP001165121">
    <property type="component" value="Unassembled WGS sequence"/>
</dbReference>
<protein>
    <recommendedName>
        <fullName evidence="4">Translation initiation factor eIF2B subunit epsilon</fullName>
    </recommendedName>
    <alternativeName>
        <fullName evidence="5">eIF2B GDP-GTP exchange factor subunit epsilon</fullName>
    </alternativeName>
</protein>
<dbReference type="CDD" id="cd04197">
    <property type="entry name" value="eIF-2B_epsilon_N"/>
    <property type="match status" value="1"/>
</dbReference>
<dbReference type="Pfam" id="PF00483">
    <property type="entry name" value="NTP_transferase"/>
    <property type="match status" value="1"/>
</dbReference>
<keyword evidence="3" id="KW-0963">Cytoplasm</keyword>
<feature type="region of interest" description="Disordered" evidence="7">
    <location>
        <begin position="494"/>
        <end position="568"/>
    </location>
</feature>
<dbReference type="GO" id="GO:0005851">
    <property type="term" value="C:eukaryotic translation initiation factor 2B complex"/>
    <property type="evidence" value="ECO:0007669"/>
    <property type="project" value="TreeGrafter"/>
</dbReference>
<dbReference type="CDD" id="cd11558">
    <property type="entry name" value="W2_eIF2B_epsilon"/>
    <property type="match status" value="1"/>
</dbReference>
<dbReference type="InterPro" id="IPR035543">
    <property type="entry name" value="eIF-2B_epsilon_N"/>
</dbReference>
<comment type="subcellular location">
    <subcellularLocation>
        <location evidence="1">Cytoplasm</location>
        <location evidence="1">Cytosol</location>
    </subcellularLocation>
</comment>
<keyword evidence="10" id="KW-1185">Reference proteome</keyword>
<dbReference type="SUPFAM" id="SSF53448">
    <property type="entry name" value="Nucleotide-diphospho-sugar transferases"/>
    <property type="match status" value="1"/>
</dbReference>
<evidence type="ECO:0000256" key="5">
    <source>
        <dbReference type="ARBA" id="ARBA00044345"/>
    </source>
</evidence>
<dbReference type="InterPro" id="IPR029044">
    <property type="entry name" value="Nucleotide-diphossugar_trans"/>
</dbReference>
<name>A0A9W7DCE5_9STRA</name>
<dbReference type="SMART" id="SM00515">
    <property type="entry name" value="eIF5C"/>
    <property type="match status" value="1"/>
</dbReference>
<dbReference type="PANTHER" id="PTHR45887">
    <property type="entry name" value="TRANSLATION INITIATION FACTOR EIF-2B SUBUNIT EPSILON"/>
    <property type="match status" value="1"/>
</dbReference>
<evidence type="ECO:0000259" key="8">
    <source>
        <dbReference type="PROSITE" id="PS51363"/>
    </source>
</evidence>
<dbReference type="InterPro" id="IPR056764">
    <property type="entry name" value="LbH_EIF2B3/5"/>
</dbReference>
<evidence type="ECO:0000313" key="9">
    <source>
        <dbReference type="EMBL" id="GMG16501.1"/>
    </source>
</evidence>
<dbReference type="Pfam" id="PF25084">
    <property type="entry name" value="LbH_EIF2B"/>
    <property type="match status" value="1"/>
</dbReference>
<dbReference type="EMBL" id="BSXT01018937">
    <property type="protein sequence ID" value="GMG16501.1"/>
    <property type="molecule type" value="Genomic_DNA"/>
</dbReference>
<dbReference type="Gene3D" id="2.160.10.10">
    <property type="entry name" value="Hexapeptide repeat proteins"/>
    <property type="match status" value="1"/>
</dbReference>
<dbReference type="SUPFAM" id="SSF48371">
    <property type="entry name" value="ARM repeat"/>
    <property type="match status" value="1"/>
</dbReference>
<dbReference type="OrthoDB" id="424572at2759"/>
<dbReference type="GO" id="GO:0005829">
    <property type="term" value="C:cytosol"/>
    <property type="evidence" value="ECO:0007669"/>
    <property type="project" value="UniProtKB-SubCell"/>
</dbReference>
<feature type="compositionally biased region" description="Acidic residues" evidence="7">
    <location>
        <begin position="494"/>
        <end position="504"/>
    </location>
</feature>
<feature type="compositionally biased region" description="Acidic residues" evidence="7">
    <location>
        <begin position="788"/>
        <end position="809"/>
    </location>
</feature>
<dbReference type="PANTHER" id="PTHR45887:SF1">
    <property type="entry name" value="TRANSLATION INITIATION FACTOR EIF-2B SUBUNIT EPSILON"/>
    <property type="match status" value="1"/>
</dbReference>
<dbReference type="InterPro" id="IPR003307">
    <property type="entry name" value="W2_domain"/>
</dbReference>
<dbReference type="GO" id="GO:0003743">
    <property type="term" value="F:translation initiation factor activity"/>
    <property type="evidence" value="ECO:0007669"/>
    <property type="project" value="TreeGrafter"/>
</dbReference>
<comment type="subunit">
    <text evidence="6">Component of the translation initiation factor 2B (eIF2B) complex which is a heterodecamer of two sets of five different subunits: alpha, beta, gamma, delta and epsilon. Subunits alpha, beta and delta comprise a regulatory subcomplex and subunits epsilon and gamma comprise a catalytic subcomplex. Within the complex, the hexameric regulatory complex resides at the center, with the two heterodimeric catalytic subcomplexes bound on opposite sides.</text>
</comment>
<evidence type="ECO:0000256" key="4">
    <source>
        <dbReference type="ARBA" id="ARBA00044144"/>
    </source>
</evidence>
<dbReference type="InterPro" id="IPR051956">
    <property type="entry name" value="eIF2B_epsilon"/>
</dbReference>
<dbReference type="CDD" id="cd05787">
    <property type="entry name" value="LbH_eIF2B_epsilon"/>
    <property type="match status" value="1"/>
</dbReference>
<dbReference type="PROSITE" id="PS51363">
    <property type="entry name" value="W2"/>
    <property type="match status" value="1"/>
</dbReference>
<evidence type="ECO:0000256" key="3">
    <source>
        <dbReference type="ARBA" id="ARBA00022490"/>
    </source>
</evidence>
<dbReference type="GO" id="GO:0005085">
    <property type="term" value="F:guanyl-nucleotide exchange factor activity"/>
    <property type="evidence" value="ECO:0007669"/>
    <property type="project" value="InterPro"/>
</dbReference>
<feature type="region of interest" description="Disordered" evidence="7">
    <location>
        <begin position="785"/>
        <end position="809"/>
    </location>
</feature>
<dbReference type="InterPro" id="IPR044123">
    <property type="entry name" value="W2_eIF2B_epsilon"/>
</dbReference>